<dbReference type="CDD" id="cd00462">
    <property type="entry name" value="PTH"/>
    <property type="match status" value="1"/>
</dbReference>
<dbReference type="GO" id="GO:0004045">
    <property type="term" value="F:peptidyl-tRNA hydrolase activity"/>
    <property type="evidence" value="ECO:0007669"/>
    <property type="project" value="UniProtKB-UniRule"/>
</dbReference>
<gene>
    <name evidence="7" type="primary">pth</name>
    <name evidence="10" type="ordered locus">Amico_0748</name>
</gene>
<evidence type="ECO:0000256" key="1">
    <source>
        <dbReference type="ARBA" id="ARBA00013260"/>
    </source>
</evidence>
<dbReference type="GO" id="GO:0005737">
    <property type="term" value="C:cytoplasm"/>
    <property type="evidence" value="ECO:0007669"/>
    <property type="project" value="UniProtKB-SubCell"/>
</dbReference>
<evidence type="ECO:0000256" key="6">
    <source>
        <dbReference type="ARBA" id="ARBA00050038"/>
    </source>
</evidence>
<reference evidence="10 11" key="1">
    <citation type="journal article" date="2010" name="Stand. Genomic Sci.">
        <title>Complete genome sequence of Aminobacterium colombiense type strain (ALA-1).</title>
        <authorList>
            <person name="Chertkov O."/>
            <person name="Sikorski J."/>
            <person name="Brambilla E."/>
            <person name="Lapidus A."/>
            <person name="Copeland A."/>
            <person name="Glavina Del Rio T."/>
            <person name="Nolan M."/>
            <person name="Lucas S."/>
            <person name="Tice H."/>
            <person name="Cheng J.F."/>
            <person name="Han C."/>
            <person name="Detter J.C."/>
            <person name="Bruce D."/>
            <person name="Tapia R."/>
            <person name="Goodwin L."/>
            <person name="Pitluck S."/>
            <person name="Liolios K."/>
            <person name="Ivanova N."/>
            <person name="Mavromatis K."/>
            <person name="Ovchinnikova G."/>
            <person name="Pati A."/>
            <person name="Chen A."/>
            <person name="Palaniappan K."/>
            <person name="Land M."/>
            <person name="Hauser L."/>
            <person name="Chang Y.J."/>
            <person name="Jeffries C.D."/>
            <person name="Spring S."/>
            <person name="Rohde M."/>
            <person name="Goker M."/>
            <person name="Bristow J."/>
            <person name="Eisen J.A."/>
            <person name="Markowitz V."/>
            <person name="Hugenholtz P."/>
            <person name="Kyrpides N.C."/>
            <person name="Klenk H.P."/>
        </authorList>
    </citation>
    <scope>NUCLEOTIDE SEQUENCE [LARGE SCALE GENOMIC DNA]</scope>
    <source>
        <strain evidence="11">DSM 12261 / ALA-1</strain>
    </source>
</reference>
<comment type="catalytic activity">
    <reaction evidence="7 8">
        <text>an N-acyl-L-alpha-aminoacyl-tRNA + H2O = an N-acyl-L-amino acid + a tRNA + H(+)</text>
        <dbReference type="Rhea" id="RHEA:54448"/>
        <dbReference type="Rhea" id="RHEA-COMP:10123"/>
        <dbReference type="Rhea" id="RHEA-COMP:13883"/>
        <dbReference type="ChEBI" id="CHEBI:15377"/>
        <dbReference type="ChEBI" id="CHEBI:15378"/>
        <dbReference type="ChEBI" id="CHEBI:59874"/>
        <dbReference type="ChEBI" id="CHEBI:78442"/>
        <dbReference type="ChEBI" id="CHEBI:138191"/>
        <dbReference type="EC" id="3.1.1.29"/>
    </reaction>
</comment>
<dbReference type="Proteomes" id="UP000002366">
    <property type="component" value="Chromosome"/>
</dbReference>
<dbReference type="SUPFAM" id="SSF53178">
    <property type="entry name" value="Peptidyl-tRNA hydrolase-like"/>
    <property type="match status" value="1"/>
</dbReference>
<dbReference type="OrthoDB" id="9800507at2"/>
<evidence type="ECO:0000256" key="9">
    <source>
        <dbReference type="RuleBase" id="RU004320"/>
    </source>
</evidence>
<comment type="subcellular location">
    <subcellularLocation>
        <location evidence="7">Cytoplasm</location>
    </subcellularLocation>
</comment>
<dbReference type="KEGG" id="aco:Amico_0748"/>
<evidence type="ECO:0000256" key="3">
    <source>
        <dbReference type="ARBA" id="ARBA00022801"/>
    </source>
</evidence>
<dbReference type="Pfam" id="PF01195">
    <property type="entry name" value="Pept_tRNA_hydro"/>
    <property type="match status" value="1"/>
</dbReference>
<dbReference type="Gene3D" id="3.40.50.1470">
    <property type="entry name" value="Peptidyl-tRNA hydrolase"/>
    <property type="match status" value="1"/>
</dbReference>
<comment type="function">
    <text evidence="7">Hydrolyzes ribosome-free peptidyl-tRNAs (with 1 or more amino acids incorporated), which drop off the ribosome during protein synthesis, or as a result of ribosome stalling.</text>
</comment>
<dbReference type="InterPro" id="IPR001328">
    <property type="entry name" value="Pept_tRNA_hydro"/>
</dbReference>
<comment type="function">
    <text evidence="7">Catalyzes the release of premature peptidyl moieties from peptidyl-tRNA molecules trapped in stalled 50S ribosomal subunits, and thus maintains levels of free tRNAs and 50S ribosomes.</text>
</comment>
<dbReference type="STRING" id="572547.Amico_0748"/>
<feature type="binding site" evidence="7">
    <location>
        <position position="113"/>
    </location>
    <ligand>
        <name>tRNA</name>
        <dbReference type="ChEBI" id="CHEBI:17843"/>
    </ligand>
</feature>
<dbReference type="EC" id="3.1.1.29" evidence="1 7"/>
<dbReference type="GO" id="GO:0000049">
    <property type="term" value="F:tRNA binding"/>
    <property type="evidence" value="ECO:0007669"/>
    <property type="project" value="UniProtKB-UniRule"/>
</dbReference>
<sequence>MRLIVGLGNPGVEYALTRHNIGWMVLDRLCSRYSAGNASLRFEGMVWGPLFIKGEKCLLLKPLTFMNLSGRSVAQVCHYYQILPEETLVISDDAALPFGQLRLRTKGSAGGHNGLASVLGALRTLGVPRLRVGVGAAPAERDMVSWVIGTFLPEERSLLPDVIEKAANAVELWLMEEIQTAMSQINNRDKTGSGES</sequence>
<dbReference type="HOGENOM" id="CLU_062456_4_2_0"/>
<dbReference type="AlphaFoldDB" id="D5EE99"/>
<comment type="subunit">
    <text evidence="7">Monomer.</text>
</comment>
<dbReference type="PROSITE" id="PS01195">
    <property type="entry name" value="PEPT_TRNA_HYDROL_1"/>
    <property type="match status" value="1"/>
</dbReference>
<evidence type="ECO:0000256" key="5">
    <source>
        <dbReference type="ARBA" id="ARBA00038063"/>
    </source>
</evidence>
<dbReference type="eggNOG" id="COG0193">
    <property type="taxonomic scope" value="Bacteria"/>
</dbReference>
<dbReference type="GO" id="GO:0006515">
    <property type="term" value="P:protein quality control for misfolded or incompletely synthesized proteins"/>
    <property type="evidence" value="ECO:0007669"/>
    <property type="project" value="UniProtKB-UniRule"/>
</dbReference>
<dbReference type="PANTHER" id="PTHR17224:SF1">
    <property type="entry name" value="PEPTIDYL-TRNA HYDROLASE"/>
    <property type="match status" value="1"/>
</dbReference>
<protein>
    <recommendedName>
        <fullName evidence="6 7">Peptidyl-tRNA hydrolase</fullName>
        <shortName evidence="7">Pth</shortName>
        <ecNumber evidence="1 7">3.1.1.29</ecNumber>
    </recommendedName>
</protein>
<feature type="site" description="Stabilizes the basic form of H active site to accept a proton" evidence="7">
    <location>
        <position position="92"/>
    </location>
</feature>
<feature type="active site" description="Proton acceptor" evidence="7">
    <location>
        <position position="19"/>
    </location>
</feature>
<evidence type="ECO:0000256" key="7">
    <source>
        <dbReference type="HAMAP-Rule" id="MF_00083"/>
    </source>
</evidence>
<dbReference type="PANTHER" id="PTHR17224">
    <property type="entry name" value="PEPTIDYL-TRNA HYDROLASE"/>
    <property type="match status" value="1"/>
</dbReference>
<dbReference type="InterPro" id="IPR018171">
    <property type="entry name" value="Pept_tRNA_hydro_CS"/>
</dbReference>
<accession>D5EE99</accession>
<feature type="binding site" evidence="7">
    <location>
        <position position="65"/>
    </location>
    <ligand>
        <name>tRNA</name>
        <dbReference type="ChEBI" id="CHEBI:17843"/>
    </ligand>
</feature>
<dbReference type="HAMAP" id="MF_00083">
    <property type="entry name" value="Pept_tRNA_hydro_bact"/>
    <property type="match status" value="1"/>
</dbReference>
<dbReference type="InterPro" id="IPR036416">
    <property type="entry name" value="Pept_tRNA_hydro_sf"/>
</dbReference>
<dbReference type="RefSeq" id="WP_013048147.1">
    <property type="nucleotide sequence ID" value="NC_014011.1"/>
</dbReference>
<feature type="site" description="Discriminates between blocked and unblocked aminoacyl-tRNA" evidence="7">
    <location>
        <position position="9"/>
    </location>
</feature>
<keyword evidence="2 7" id="KW-0820">tRNA-binding</keyword>
<evidence type="ECO:0000256" key="4">
    <source>
        <dbReference type="ARBA" id="ARBA00022884"/>
    </source>
</evidence>
<evidence type="ECO:0000256" key="2">
    <source>
        <dbReference type="ARBA" id="ARBA00022555"/>
    </source>
</evidence>
<comment type="similarity">
    <text evidence="5 7 9">Belongs to the PTH family.</text>
</comment>
<dbReference type="EMBL" id="CP001997">
    <property type="protein sequence ID" value="ADE56881.1"/>
    <property type="molecule type" value="Genomic_DNA"/>
</dbReference>
<dbReference type="GO" id="GO:0072344">
    <property type="term" value="P:rescue of stalled ribosome"/>
    <property type="evidence" value="ECO:0007669"/>
    <property type="project" value="UniProtKB-UniRule"/>
</dbReference>
<organism evidence="10 11">
    <name type="scientific">Aminobacterium colombiense (strain DSM 12261 / ALA-1)</name>
    <dbReference type="NCBI Taxonomy" id="572547"/>
    <lineage>
        <taxon>Bacteria</taxon>
        <taxon>Thermotogati</taxon>
        <taxon>Synergistota</taxon>
        <taxon>Synergistia</taxon>
        <taxon>Synergistales</taxon>
        <taxon>Aminobacteriaceae</taxon>
        <taxon>Aminobacterium</taxon>
    </lineage>
</organism>
<keyword evidence="7" id="KW-0963">Cytoplasm</keyword>
<feature type="binding site" evidence="7">
    <location>
        <position position="14"/>
    </location>
    <ligand>
        <name>tRNA</name>
        <dbReference type="ChEBI" id="CHEBI:17843"/>
    </ligand>
</feature>
<evidence type="ECO:0000313" key="11">
    <source>
        <dbReference type="Proteomes" id="UP000002366"/>
    </source>
</evidence>
<dbReference type="NCBIfam" id="TIGR00447">
    <property type="entry name" value="pth"/>
    <property type="match status" value="1"/>
</dbReference>
<feature type="binding site" evidence="7">
    <location>
        <position position="67"/>
    </location>
    <ligand>
        <name>tRNA</name>
        <dbReference type="ChEBI" id="CHEBI:17843"/>
    </ligand>
</feature>
<keyword evidence="11" id="KW-1185">Reference proteome</keyword>
<evidence type="ECO:0000313" key="10">
    <source>
        <dbReference type="EMBL" id="ADE56881.1"/>
    </source>
</evidence>
<dbReference type="FunFam" id="3.40.50.1470:FF:000001">
    <property type="entry name" value="Peptidyl-tRNA hydrolase"/>
    <property type="match status" value="1"/>
</dbReference>
<name>D5EE99_AMICL</name>
<keyword evidence="4 7" id="KW-0694">RNA-binding</keyword>
<proteinExistence type="inferred from homology"/>
<evidence type="ECO:0000256" key="8">
    <source>
        <dbReference type="RuleBase" id="RU000673"/>
    </source>
</evidence>
<keyword evidence="3 7" id="KW-0378">Hydrolase</keyword>